<dbReference type="Pfam" id="PF03179">
    <property type="entry name" value="V-ATPase_G"/>
    <property type="match status" value="1"/>
</dbReference>
<evidence type="ECO:0000256" key="1">
    <source>
        <dbReference type="ARBA" id="ARBA00010066"/>
    </source>
</evidence>
<dbReference type="EMBL" id="GL832984">
    <property type="protein sequence ID" value="EGD79153.1"/>
    <property type="molecule type" value="Genomic_DNA"/>
</dbReference>
<dbReference type="GO" id="GO:0046961">
    <property type="term" value="F:proton-transporting ATPase activity, rotational mechanism"/>
    <property type="evidence" value="ECO:0007669"/>
    <property type="project" value="InterPro"/>
</dbReference>
<dbReference type="OMA" id="ARKYRQD"/>
<dbReference type="GeneID" id="16069782"/>
<reference evidence="7" key="1">
    <citation type="submission" date="2009-08" db="EMBL/GenBank/DDBJ databases">
        <title>Annotation of Salpingoeca rosetta.</title>
        <authorList>
            <consortium name="The Broad Institute Genome Sequencing Platform"/>
            <person name="Russ C."/>
            <person name="Cuomo C."/>
            <person name="Burger G."/>
            <person name="Gray M.W."/>
            <person name="Holland P.W.H."/>
            <person name="King N."/>
            <person name="Lang F.B.F."/>
            <person name="Roger A.J."/>
            <person name="Ruiz-Trillo I."/>
            <person name="Young S.K."/>
            <person name="Zeng Q."/>
            <person name="Gargeya S."/>
            <person name="Alvarado L."/>
            <person name="Berlin A."/>
            <person name="Chapman S.B."/>
            <person name="Chen Z."/>
            <person name="Freedman E."/>
            <person name="Gellesch M."/>
            <person name="Goldberg J."/>
            <person name="Griggs A."/>
            <person name="Gujja S."/>
            <person name="Heilman E."/>
            <person name="Heiman D."/>
            <person name="Howarth C."/>
            <person name="Mehta T."/>
            <person name="Neiman D."/>
            <person name="Pearson M."/>
            <person name="Roberts A."/>
            <person name="Saif S."/>
            <person name="Shea T."/>
            <person name="Shenoy N."/>
            <person name="Sisk P."/>
            <person name="Stolte C."/>
            <person name="Sykes S."/>
            <person name="White J."/>
            <person name="Yandava C."/>
            <person name="Haas B."/>
            <person name="Nusbaum C."/>
            <person name="Birren B."/>
        </authorList>
    </citation>
    <scope>NUCLEOTIDE SEQUENCE [LARGE SCALE GENOMIC DNA]</scope>
    <source>
        <strain evidence="7">ATCC 50818</strain>
    </source>
</reference>
<dbReference type="RefSeq" id="XP_004989238.1">
    <property type="nucleotide sequence ID" value="XM_004989181.1"/>
</dbReference>
<proteinExistence type="inferred from homology"/>
<organism evidence="8">
    <name type="scientific">Salpingoeca rosetta (strain ATCC 50818 / BSB-021)</name>
    <dbReference type="NCBI Taxonomy" id="946362"/>
    <lineage>
        <taxon>Eukaryota</taxon>
        <taxon>Choanoflagellata</taxon>
        <taxon>Craspedida</taxon>
        <taxon>Salpingoecidae</taxon>
        <taxon>Salpingoeca</taxon>
    </lineage>
</organism>
<accession>F2UNE8</accession>
<dbReference type="GO" id="GO:0000221">
    <property type="term" value="C:vacuolar proton-transporting V-type ATPase, V1 domain"/>
    <property type="evidence" value="ECO:0007669"/>
    <property type="project" value="TreeGrafter"/>
</dbReference>
<keyword evidence="3 5" id="KW-0375">Hydrogen ion transport</keyword>
<dbReference type="AlphaFoldDB" id="F2UNE8"/>
<dbReference type="NCBIfam" id="TIGR01147">
    <property type="entry name" value="V_ATP_synt_G"/>
    <property type="match status" value="1"/>
</dbReference>
<dbReference type="PANTHER" id="PTHR12713:SF11">
    <property type="entry name" value="V-TYPE PROTON ATPASE SUBUNIT G"/>
    <property type="match status" value="1"/>
</dbReference>
<dbReference type="KEGG" id="sre:PTSG_09884"/>
<sequence>MSGVQSAGVQRLVEAEKAAASKIKQARNEKAQMMKQARTEAQKRIEVIRSEQEKAYQEKVHAREGSGNVDTASINKNTEEKLATLKSNVEQNRGDVIEMLLDAVCKVEARVHENFNPK</sequence>
<keyword evidence="2 5" id="KW-0813">Transport</keyword>
<dbReference type="FunFam" id="1.20.5.2950:FF:000001">
    <property type="entry name" value="V-type proton ATPase subunit G"/>
    <property type="match status" value="1"/>
</dbReference>
<comment type="subunit">
    <text evidence="5">V-ATPase is a heteromultimeric enzyme made up of two complexes: the ATP-hydrolytic V1 complex and the proton translocation V0 complex.</text>
</comment>
<evidence type="ECO:0000313" key="8">
    <source>
        <dbReference type="Proteomes" id="UP000007799"/>
    </source>
</evidence>
<dbReference type="OrthoDB" id="250802at2759"/>
<protein>
    <recommendedName>
        <fullName evidence="5">V-type proton ATPase subunit G</fullName>
    </recommendedName>
</protein>
<gene>
    <name evidence="7" type="ORF">PTSG_09884</name>
</gene>
<evidence type="ECO:0000256" key="6">
    <source>
        <dbReference type="SAM" id="MobiDB-lite"/>
    </source>
</evidence>
<evidence type="ECO:0000256" key="5">
    <source>
        <dbReference type="RuleBase" id="RU364019"/>
    </source>
</evidence>
<keyword evidence="4 5" id="KW-0406">Ion transport</keyword>
<evidence type="ECO:0000256" key="4">
    <source>
        <dbReference type="ARBA" id="ARBA00023065"/>
    </source>
</evidence>
<dbReference type="FunCoup" id="F2UNE8">
    <property type="interactions" value="1203"/>
</dbReference>
<dbReference type="Proteomes" id="UP000007799">
    <property type="component" value="Unassembled WGS sequence"/>
</dbReference>
<feature type="compositionally biased region" description="Basic and acidic residues" evidence="6">
    <location>
        <begin position="55"/>
        <end position="64"/>
    </location>
</feature>
<evidence type="ECO:0000256" key="2">
    <source>
        <dbReference type="ARBA" id="ARBA00022448"/>
    </source>
</evidence>
<evidence type="ECO:0000256" key="3">
    <source>
        <dbReference type="ARBA" id="ARBA00022781"/>
    </source>
</evidence>
<dbReference type="PANTHER" id="PTHR12713">
    <property type="entry name" value="VACUOLAR ATP SYNTHASE SUBUNIT G"/>
    <property type="match status" value="1"/>
</dbReference>
<comment type="similarity">
    <text evidence="1 5">Belongs to the V-ATPase G subunit family.</text>
</comment>
<dbReference type="GO" id="GO:0016887">
    <property type="term" value="F:ATP hydrolysis activity"/>
    <property type="evidence" value="ECO:0007669"/>
    <property type="project" value="TreeGrafter"/>
</dbReference>
<dbReference type="InParanoid" id="F2UNE8"/>
<evidence type="ECO:0000313" key="7">
    <source>
        <dbReference type="EMBL" id="EGD79153.1"/>
    </source>
</evidence>
<dbReference type="STRING" id="946362.F2UNE8"/>
<dbReference type="InterPro" id="IPR005124">
    <property type="entry name" value="V-ATPase_G"/>
</dbReference>
<dbReference type="Gene3D" id="1.20.5.2950">
    <property type="match status" value="1"/>
</dbReference>
<name>F2UNE8_SALR5</name>
<comment type="function">
    <text evidence="5">Subunit of the V1 complex of vacuolar(H+)-ATPase (V-ATPase), a multisubunit enzyme composed of a peripheral complex (V1) that hydrolyzes ATP and a membrane integral complex (V0) that translocates protons. V-ATPase is responsible for acidifying and maintaining the pH of intracellular compartments and in some cell types, is targeted to the plasma membrane, where it is responsible for acidifying the extracellular environment.</text>
</comment>
<dbReference type="eggNOG" id="KOG1772">
    <property type="taxonomic scope" value="Eukaryota"/>
</dbReference>
<keyword evidence="8" id="KW-1185">Reference proteome</keyword>
<feature type="region of interest" description="Disordered" evidence="6">
    <location>
        <begin position="55"/>
        <end position="75"/>
    </location>
</feature>